<name>A0A974P553_9CAUL</name>
<protein>
    <submittedName>
        <fullName evidence="2">Uncharacterized protein</fullName>
    </submittedName>
</protein>
<keyword evidence="1" id="KW-0812">Transmembrane</keyword>
<dbReference type="EMBL" id="CP068570">
    <property type="protein sequence ID" value="QQZ51249.1"/>
    <property type="molecule type" value="Genomic_DNA"/>
</dbReference>
<keyword evidence="1" id="KW-1133">Transmembrane helix</keyword>
<sequence>MTAEPARRNPHSHMWLMAVIGVAAGLAFMIFVPRLTVVSKSLLLFAGFHIVGGVVLLSTLYVAGLRDQVRRLGGGARPARTYDFGWGPGWMNGLAIAALIALATAVVLQLTHPGAWPLAFALVAASGLLLTGNAVMRCFRRTDHVVLPMVDLLSSDHDLVLDAGCGSGRTAIALSAS</sequence>
<evidence type="ECO:0000256" key="1">
    <source>
        <dbReference type="SAM" id="Phobius"/>
    </source>
</evidence>
<keyword evidence="1" id="KW-0472">Membrane</keyword>
<feature type="transmembrane region" description="Helical" evidence="1">
    <location>
        <begin position="43"/>
        <end position="63"/>
    </location>
</feature>
<gene>
    <name evidence="2" type="ORF">JKL49_09210</name>
</gene>
<proteinExistence type="predicted"/>
<feature type="transmembrane region" description="Helical" evidence="1">
    <location>
        <begin position="114"/>
        <end position="135"/>
    </location>
</feature>
<reference evidence="2" key="1">
    <citation type="submission" date="2021-01" db="EMBL/GenBank/DDBJ databases">
        <title>Genome sequence of Phenylobacterium sp. 20VBR1 isolated from a valley glaceir, Ny-Alesund, Svalbard.</title>
        <authorList>
            <person name="Thomas F.A."/>
            <person name="Krishnan K.P."/>
            <person name="Sinha R.K."/>
        </authorList>
    </citation>
    <scope>NUCLEOTIDE SEQUENCE</scope>
    <source>
        <strain evidence="2">20VBR1</strain>
    </source>
</reference>
<dbReference type="AlphaFoldDB" id="A0A974P553"/>
<dbReference type="InterPro" id="IPR029063">
    <property type="entry name" value="SAM-dependent_MTases_sf"/>
</dbReference>
<organism evidence="2">
    <name type="scientific">Phenylobacterium glaciei</name>
    <dbReference type="NCBI Taxonomy" id="2803784"/>
    <lineage>
        <taxon>Bacteria</taxon>
        <taxon>Pseudomonadati</taxon>
        <taxon>Pseudomonadota</taxon>
        <taxon>Alphaproteobacteria</taxon>
        <taxon>Caulobacterales</taxon>
        <taxon>Caulobacteraceae</taxon>
        <taxon>Phenylobacterium</taxon>
    </lineage>
</organism>
<dbReference type="SUPFAM" id="SSF53335">
    <property type="entry name" value="S-adenosyl-L-methionine-dependent methyltransferases"/>
    <property type="match status" value="1"/>
</dbReference>
<feature type="transmembrane region" description="Helical" evidence="1">
    <location>
        <begin position="12"/>
        <end position="31"/>
    </location>
</feature>
<feature type="transmembrane region" description="Helical" evidence="1">
    <location>
        <begin position="84"/>
        <end position="108"/>
    </location>
</feature>
<evidence type="ECO:0000313" key="2">
    <source>
        <dbReference type="EMBL" id="QQZ51249.1"/>
    </source>
</evidence>
<accession>A0A974P553</accession>